<organism evidence="3">
    <name type="scientific">marine sediment metagenome</name>
    <dbReference type="NCBI Taxonomy" id="412755"/>
    <lineage>
        <taxon>unclassified sequences</taxon>
        <taxon>metagenomes</taxon>
        <taxon>ecological metagenomes</taxon>
    </lineage>
</organism>
<dbReference type="Pfam" id="PF22725">
    <property type="entry name" value="GFO_IDH_MocA_C3"/>
    <property type="match status" value="1"/>
</dbReference>
<name>A0A0F9VUE0_9ZZZZ</name>
<dbReference type="EMBL" id="LAZR01000026">
    <property type="protein sequence ID" value="KKO03553.1"/>
    <property type="molecule type" value="Genomic_DNA"/>
</dbReference>
<gene>
    <name evidence="3" type="ORF">LCGC14_0094780</name>
</gene>
<evidence type="ECO:0000313" key="3">
    <source>
        <dbReference type="EMBL" id="KKO03553.1"/>
    </source>
</evidence>
<dbReference type="Pfam" id="PF01408">
    <property type="entry name" value="GFO_IDH_MocA"/>
    <property type="match status" value="1"/>
</dbReference>
<feature type="domain" description="Gfo/Idh/MocA-like oxidoreductase N-terminal" evidence="1">
    <location>
        <begin position="2"/>
        <end position="118"/>
    </location>
</feature>
<dbReference type="SUPFAM" id="SSF51735">
    <property type="entry name" value="NAD(P)-binding Rossmann-fold domains"/>
    <property type="match status" value="1"/>
</dbReference>
<sequence length="352" mass="38316">MIKLGLIGCGAMGCYHARNLAGQADLELAVCCDLVEDRARVIAEEIGADWCTDYRQIFDQVDAVWICTEPFNRVQVVTDAAAAGKHIFTEKPVALNLADADGMIEAARAAGVTYMLGYCLRFMQPYKFMRDTFASGELGKLVTCWTRRYMPADMRNLWYGRQELSGGVALDFGSHDIDWLTWVGGPVRTVFAHTSRVREGATADEHSQCMLVFQNGGAAHSDVTWWEAVNESSLGIVGTAGSLVVGRDGVLAKKMVGHEETTVEIASAMAIDPTGTLGRRDETGQIQQVEMQGESMYDHFIRCVQDGRAPVTDAPIGREVLRTVLAIRQSAETGAAVDLTPQECPITEAAEG</sequence>
<dbReference type="PANTHER" id="PTHR43377:SF1">
    <property type="entry name" value="BILIVERDIN REDUCTASE A"/>
    <property type="match status" value="1"/>
</dbReference>
<dbReference type="InterPro" id="IPR000683">
    <property type="entry name" value="Gfo/Idh/MocA-like_OxRdtase_N"/>
</dbReference>
<evidence type="ECO:0008006" key="4">
    <source>
        <dbReference type="Google" id="ProtNLM"/>
    </source>
</evidence>
<proteinExistence type="predicted"/>
<protein>
    <recommendedName>
        <fullName evidence="4">Gfo/Idh/MocA-like oxidoreductase N-terminal domain-containing protein</fullName>
    </recommendedName>
</protein>
<evidence type="ECO:0000259" key="1">
    <source>
        <dbReference type="Pfam" id="PF01408"/>
    </source>
</evidence>
<dbReference type="InterPro" id="IPR051450">
    <property type="entry name" value="Gfo/Idh/MocA_Oxidoreductases"/>
</dbReference>
<dbReference type="InterPro" id="IPR036291">
    <property type="entry name" value="NAD(P)-bd_dom_sf"/>
</dbReference>
<dbReference type="InterPro" id="IPR055170">
    <property type="entry name" value="GFO_IDH_MocA-like_dom"/>
</dbReference>
<dbReference type="Gene3D" id="3.30.360.10">
    <property type="entry name" value="Dihydrodipicolinate Reductase, domain 2"/>
    <property type="match status" value="1"/>
</dbReference>
<reference evidence="3" key="1">
    <citation type="journal article" date="2015" name="Nature">
        <title>Complex archaea that bridge the gap between prokaryotes and eukaryotes.</title>
        <authorList>
            <person name="Spang A."/>
            <person name="Saw J.H."/>
            <person name="Jorgensen S.L."/>
            <person name="Zaremba-Niedzwiedzka K."/>
            <person name="Martijn J."/>
            <person name="Lind A.E."/>
            <person name="van Eijk R."/>
            <person name="Schleper C."/>
            <person name="Guy L."/>
            <person name="Ettema T.J."/>
        </authorList>
    </citation>
    <scope>NUCLEOTIDE SEQUENCE</scope>
</reference>
<feature type="domain" description="GFO/IDH/MocA-like oxidoreductase" evidence="2">
    <location>
        <begin position="128"/>
        <end position="243"/>
    </location>
</feature>
<accession>A0A0F9VUE0</accession>
<dbReference type="PANTHER" id="PTHR43377">
    <property type="entry name" value="BILIVERDIN REDUCTASE A"/>
    <property type="match status" value="1"/>
</dbReference>
<evidence type="ECO:0000259" key="2">
    <source>
        <dbReference type="Pfam" id="PF22725"/>
    </source>
</evidence>
<dbReference type="Gene3D" id="3.40.50.720">
    <property type="entry name" value="NAD(P)-binding Rossmann-like Domain"/>
    <property type="match status" value="1"/>
</dbReference>
<dbReference type="GO" id="GO:0000166">
    <property type="term" value="F:nucleotide binding"/>
    <property type="evidence" value="ECO:0007669"/>
    <property type="project" value="InterPro"/>
</dbReference>
<dbReference type="AlphaFoldDB" id="A0A0F9VUE0"/>
<comment type="caution">
    <text evidence="3">The sequence shown here is derived from an EMBL/GenBank/DDBJ whole genome shotgun (WGS) entry which is preliminary data.</text>
</comment>
<dbReference type="SUPFAM" id="SSF55347">
    <property type="entry name" value="Glyceraldehyde-3-phosphate dehydrogenase-like, C-terminal domain"/>
    <property type="match status" value="1"/>
</dbReference>